<sequence length="399" mass="43774">MATMFKKPLIGLLLVVSASFSLFLSASAQTCRSTTFANRIYSACNDLPVLNSFLHWNYEASNRTVSLAYRHRISSRKWVAWAINPNGRGMIGAQALVAFQQSNGSMTAYTSPISGYGTQLQRGNLSFEVPDITAETRNNEIIVYATLRLPGITASVNQVWQEGALSGNSPQIHEMNPANRQATGTIDFQSGQSAGSGNTDPRLKRKNVHGVLNAVSWGILMPLGAIIARYLKVAKSTDPAWFYLHVACQSSAYAIGVAGWATGLKLGSDSTTLKYSTHRNIGITLFVLGTLQVFALLLRPKPDNKYRFYWNIYHHVTGYTVIILSVVNIFKGFDILQPEEGKWKRAYIGVIAALAVVAVLLEAFTWMVVLKRKKEEAKSHHGVNGMNGGNGYGGRTQHV</sequence>
<dbReference type="EMBL" id="JBBNAF010000004">
    <property type="protein sequence ID" value="KAK9151398.1"/>
    <property type="molecule type" value="Genomic_DNA"/>
</dbReference>
<dbReference type="CDD" id="cd09629">
    <property type="entry name" value="DOMON_CIL1_like"/>
    <property type="match status" value="1"/>
</dbReference>
<dbReference type="InterPro" id="IPR045265">
    <property type="entry name" value="AIR12_DOMON"/>
</dbReference>
<dbReference type="PROSITE" id="PS50939">
    <property type="entry name" value="CYTOCHROME_B561"/>
    <property type="match status" value="1"/>
</dbReference>
<evidence type="ECO:0000256" key="6">
    <source>
        <dbReference type="ARBA" id="ARBA00022982"/>
    </source>
</evidence>
<evidence type="ECO:0000256" key="2">
    <source>
        <dbReference type="ARBA" id="ARBA00022448"/>
    </source>
</evidence>
<feature type="transmembrane region" description="Helical" evidence="13">
    <location>
        <begin position="208"/>
        <end position="228"/>
    </location>
</feature>
<feature type="transmembrane region" description="Helical" evidence="13">
    <location>
        <begin position="240"/>
        <end position="261"/>
    </location>
</feature>
<dbReference type="PANTHER" id="PTHR23130:SF203">
    <property type="entry name" value="CYTOCHROME B561 AND DOMON DOMAIN-CONTAINING PROTEIN"/>
    <property type="match status" value="1"/>
</dbReference>
<feature type="signal peptide" evidence="14">
    <location>
        <begin position="1"/>
        <end position="28"/>
    </location>
</feature>
<dbReference type="Gene3D" id="1.20.120.1770">
    <property type="match status" value="1"/>
</dbReference>
<dbReference type="GO" id="GO:0046872">
    <property type="term" value="F:metal ion binding"/>
    <property type="evidence" value="ECO:0007669"/>
    <property type="project" value="UniProtKB-KW"/>
</dbReference>
<keyword evidence="3 13" id="KW-0812">Transmembrane</keyword>
<accession>A0AAP0KGN1</accession>
<evidence type="ECO:0000259" key="15">
    <source>
        <dbReference type="PROSITE" id="PS50836"/>
    </source>
</evidence>
<dbReference type="InterPro" id="IPR006593">
    <property type="entry name" value="Cyt_b561/ferric_Rdtase_TM"/>
</dbReference>
<keyword evidence="8 10" id="KW-0472">Membrane</keyword>
<protein>
    <recommendedName>
        <fullName evidence="10">Cytochrome b561 and DOMON domain-containing protein</fullName>
    </recommendedName>
</protein>
<keyword evidence="2 10" id="KW-0813">Transport</keyword>
<evidence type="ECO:0000256" key="14">
    <source>
        <dbReference type="SAM" id="SignalP"/>
    </source>
</evidence>
<keyword evidence="18" id="KW-1185">Reference proteome</keyword>
<evidence type="ECO:0000256" key="4">
    <source>
        <dbReference type="ARBA" id="ARBA00022723"/>
    </source>
</evidence>
<reference evidence="17 18" key="1">
    <citation type="submission" date="2024-01" db="EMBL/GenBank/DDBJ databases">
        <title>Genome assemblies of Stephania.</title>
        <authorList>
            <person name="Yang L."/>
        </authorList>
    </citation>
    <scope>NUCLEOTIDE SEQUENCE [LARGE SCALE GENOMIC DNA]</scope>
    <source>
        <strain evidence="17">YNDBR</strain>
        <tissue evidence="17">Leaf</tissue>
    </source>
</reference>
<evidence type="ECO:0000256" key="12">
    <source>
        <dbReference type="SAM" id="MobiDB-lite"/>
    </source>
</evidence>
<evidence type="ECO:0000256" key="3">
    <source>
        <dbReference type="ARBA" id="ARBA00022692"/>
    </source>
</evidence>
<feature type="domain" description="DOMON" evidence="15">
    <location>
        <begin position="50"/>
        <end position="163"/>
    </location>
</feature>
<evidence type="ECO:0000313" key="18">
    <source>
        <dbReference type="Proteomes" id="UP001420932"/>
    </source>
</evidence>
<evidence type="ECO:0000259" key="16">
    <source>
        <dbReference type="PROSITE" id="PS50939"/>
    </source>
</evidence>
<organism evidence="17 18">
    <name type="scientific">Stephania yunnanensis</name>
    <dbReference type="NCBI Taxonomy" id="152371"/>
    <lineage>
        <taxon>Eukaryota</taxon>
        <taxon>Viridiplantae</taxon>
        <taxon>Streptophyta</taxon>
        <taxon>Embryophyta</taxon>
        <taxon>Tracheophyta</taxon>
        <taxon>Spermatophyta</taxon>
        <taxon>Magnoliopsida</taxon>
        <taxon>Ranunculales</taxon>
        <taxon>Menispermaceae</taxon>
        <taxon>Menispermoideae</taxon>
        <taxon>Cissampelideae</taxon>
        <taxon>Stephania</taxon>
    </lineage>
</organism>
<dbReference type="PROSITE" id="PS50836">
    <property type="entry name" value="DOMON"/>
    <property type="match status" value="1"/>
</dbReference>
<feature type="domain" description="Cytochrome b561" evidence="16">
    <location>
        <begin position="169"/>
        <end position="370"/>
    </location>
</feature>
<dbReference type="CDD" id="cd08760">
    <property type="entry name" value="Cyt_b561_FRRS1_like"/>
    <property type="match status" value="1"/>
</dbReference>
<feature type="binding site" description="axial binding residue" evidence="11">
    <location>
        <position position="314"/>
    </location>
    <ligand>
        <name>heme b</name>
        <dbReference type="ChEBI" id="CHEBI:60344"/>
        <label>1</label>
    </ligand>
    <ligandPart>
        <name>Fe</name>
        <dbReference type="ChEBI" id="CHEBI:18248"/>
    </ligandPart>
</feature>
<feature type="transmembrane region" description="Helical" evidence="13">
    <location>
        <begin position="346"/>
        <end position="370"/>
    </location>
</feature>
<dbReference type="GO" id="GO:0016020">
    <property type="term" value="C:membrane"/>
    <property type="evidence" value="ECO:0007669"/>
    <property type="project" value="UniProtKB-SubCell"/>
</dbReference>
<comment type="cofactor">
    <cofactor evidence="10">
        <name>heme b</name>
        <dbReference type="ChEBI" id="CHEBI:60344"/>
    </cofactor>
    <text evidence="10">Binds 2 heme b groups non-covalently.</text>
</comment>
<feature type="binding site" description="axial binding residue" evidence="11">
    <location>
        <position position="245"/>
    </location>
    <ligand>
        <name>heme b</name>
        <dbReference type="ChEBI" id="CHEBI:60344"/>
        <label>1</label>
    </ligand>
    <ligandPart>
        <name>Fe</name>
        <dbReference type="ChEBI" id="CHEBI:18248"/>
    </ligandPart>
</feature>
<evidence type="ECO:0000256" key="9">
    <source>
        <dbReference type="ARBA" id="ARBA00053871"/>
    </source>
</evidence>
<evidence type="ECO:0000256" key="5">
    <source>
        <dbReference type="ARBA" id="ARBA00022729"/>
    </source>
</evidence>
<comment type="subcellular location">
    <subcellularLocation>
        <location evidence="1">Membrane</location>
        <topology evidence="1">Multi-pass membrane protein</topology>
    </subcellularLocation>
</comment>
<feature type="compositionally biased region" description="Gly residues" evidence="12">
    <location>
        <begin position="385"/>
        <end position="399"/>
    </location>
</feature>
<gene>
    <name evidence="17" type="ORF">Syun_009707</name>
</gene>
<keyword evidence="4 11" id="KW-0479">Metal-binding</keyword>
<dbReference type="InterPro" id="IPR005018">
    <property type="entry name" value="DOMON_domain"/>
</dbReference>
<proteinExistence type="predicted"/>
<feature type="transmembrane region" description="Helical" evidence="13">
    <location>
        <begin position="281"/>
        <end position="298"/>
    </location>
</feature>
<keyword evidence="7 13" id="KW-1133">Transmembrane helix</keyword>
<dbReference type="PIRSF" id="PIRSF037471">
    <property type="entry name" value="UCP037471"/>
    <property type="match status" value="1"/>
</dbReference>
<dbReference type="Pfam" id="PF04526">
    <property type="entry name" value="DUF568"/>
    <property type="match status" value="1"/>
</dbReference>
<dbReference type="PANTHER" id="PTHR23130">
    <property type="entry name" value="CYTOCHROME B561 AND DOMON DOMAIN-CONTAINING PROTEIN"/>
    <property type="match status" value="1"/>
</dbReference>
<evidence type="ECO:0000256" key="8">
    <source>
        <dbReference type="ARBA" id="ARBA00023136"/>
    </source>
</evidence>
<dbReference type="AlphaFoldDB" id="A0AAP0KGN1"/>
<name>A0AAP0KGN1_9MAGN</name>
<dbReference type="InterPro" id="IPR017214">
    <property type="entry name" value="UCP037471"/>
</dbReference>
<evidence type="ECO:0000256" key="10">
    <source>
        <dbReference type="PIRNR" id="PIRNR037471"/>
    </source>
</evidence>
<keyword evidence="6 10" id="KW-0249">Electron transport</keyword>
<evidence type="ECO:0000256" key="1">
    <source>
        <dbReference type="ARBA" id="ARBA00004141"/>
    </source>
</evidence>
<dbReference type="Proteomes" id="UP001420932">
    <property type="component" value="Unassembled WGS sequence"/>
</dbReference>
<comment type="caution">
    <text evidence="17">The sequence shown here is derived from an EMBL/GenBank/DDBJ whole genome shotgun (WGS) entry which is preliminary data.</text>
</comment>
<keyword evidence="11" id="KW-0408">Iron</keyword>
<feature type="region of interest" description="Disordered" evidence="12">
    <location>
        <begin position="380"/>
        <end position="399"/>
    </location>
</feature>
<feature type="binding site" description="axial binding residue" evidence="11">
    <location>
        <position position="209"/>
    </location>
    <ligand>
        <name>heme b</name>
        <dbReference type="ChEBI" id="CHEBI:60344"/>
        <label>1</label>
    </ligand>
    <ligandPart>
        <name>Fe</name>
        <dbReference type="ChEBI" id="CHEBI:18248"/>
    </ligandPart>
</feature>
<evidence type="ECO:0000256" key="7">
    <source>
        <dbReference type="ARBA" id="ARBA00022989"/>
    </source>
</evidence>
<evidence type="ECO:0000256" key="13">
    <source>
        <dbReference type="SAM" id="Phobius"/>
    </source>
</evidence>
<keyword evidence="5 14" id="KW-0732">Signal</keyword>
<evidence type="ECO:0000313" key="17">
    <source>
        <dbReference type="EMBL" id="KAK9151398.1"/>
    </source>
</evidence>
<feature type="binding site" description="axial binding residue" evidence="11">
    <location>
        <position position="278"/>
    </location>
    <ligand>
        <name>heme b</name>
        <dbReference type="ChEBI" id="CHEBI:60344"/>
        <label>1</label>
    </ligand>
    <ligandPart>
        <name>Fe</name>
        <dbReference type="ChEBI" id="CHEBI:18248"/>
    </ligandPart>
</feature>
<feature type="transmembrane region" description="Helical" evidence="13">
    <location>
        <begin position="310"/>
        <end position="330"/>
    </location>
</feature>
<dbReference type="SMART" id="SM00665">
    <property type="entry name" value="B561"/>
    <property type="match status" value="1"/>
</dbReference>
<dbReference type="Pfam" id="PF03188">
    <property type="entry name" value="Cytochrom_B561"/>
    <property type="match status" value="1"/>
</dbReference>
<comment type="function">
    <text evidence="9">May act as a catecholamine-responsive trans-membrane electron transporter.</text>
</comment>
<feature type="chain" id="PRO_5042974822" description="Cytochrome b561 and DOMON domain-containing protein" evidence="14">
    <location>
        <begin position="29"/>
        <end position="399"/>
    </location>
</feature>
<evidence type="ECO:0000256" key="11">
    <source>
        <dbReference type="PIRSR" id="PIRSR037471-1"/>
    </source>
</evidence>
<dbReference type="FunFam" id="1.20.120.1770:FF:000007">
    <property type="entry name" value="Cytochrome b561 and DOMON domain-containing protein"/>
    <property type="match status" value="1"/>
</dbReference>